<reference evidence="1" key="1">
    <citation type="submission" date="2022-04" db="EMBL/GenBank/DDBJ databases">
        <title>A functionally conserved STORR gene fusion in Papaver species that diverged 16.8 million years ago.</title>
        <authorList>
            <person name="Catania T."/>
        </authorList>
    </citation>
    <scope>NUCLEOTIDE SEQUENCE</scope>
    <source>
        <strain evidence="1">S-188037</strain>
    </source>
</reference>
<proteinExistence type="predicted"/>
<evidence type="ECO:0000313" key="2">
    <source>
        <dbReference type="Proteomes" id="UP001202328"/>
    </source>
</evidence>
<accession>A0AAD4S685</accession>
<sequence length="66" mass="7545">MERMDKPQDLTYGYKLNGEVKKMGNTVLMPKHVDSAYMGCFTQPGTFFQQFVGISGMDGIKERFIM</sequence>
<dbReference type="Proteomes" id="UP001202328">
    <property type="component" value="Unassembled WGS sequence"/>
</dbReference>
<keyword evidence="2" id="KW-1185">Reference proteome</keyword>
<comment type="caution">
    <text evidence="1">The sequence shown here is derived from an EMBL/GenBank/DDBJ whole genome shotgun (WGS) entry which is preliminary data.</text>
</comment>
<dbReference type="AlphaFoldDB" id="A0AAD4S685"/>
<dbReference type="EMBL" id="JAJJMB010013564">
    <property type="protein sequence ID" value="KAI3867283.1"/>
    <property type="molecule type" value="Genomic_DNA"/>
</dbReference>
<gene>
    <name evidence="1" type="ORF">MKW98_001717</name>
</gene>
<evidence type="ECO:0000313" key="1">
    <source>
        <dbReference type="EMBL" id="KAI3867283.1"/>
    </source>
</evidence>
<organism evidence="1 2">
    <name type="scientific">Papaver atlanticum</name>
    <dbReference type="NCBI Taxonomy" id="357466"/>
    <lineage>
        <taxon>Eukaryota</taxon>
        <taxon>Viridiplantae</taxon>
        <taxon>Streptophyta</taxon>
        <taxon>Embryophyta</taxon>
        <taxon>Tracheophyta</taxon>
        <taxon>Spermatophyta</taxon>
        <taxon>Magnoliopsida</taxon>
        <taxon>Ranunculales</taxon>
        <taxon>Papaveraceae</taxon>
        <taxon>Papaveroideae</taxon>
        <taxon>Papaver</taxon>
    </lineage>
</organism>
<protein>
    <submittedName>
        <fullName evidence="1">Uncharacterized protein</fullName>
    </submittedName>
</protein>
<name>A0AAD4S685_9MAGN</name>